<proteinExistence type="predicted"/>
<dbReference type="Proteomes" id="UP000317940">
    <property type="component" value="Unassembled WGS sequence"/>
</dbReference>
<accession>A0A561TW37</accession>
<sequence length="85" mass="8864">MPAVELTPPEAARWAARAGLVLPAERRAAVTAMANHIHGVVAVLRELDFADVPPAAAYRAMTDTTATTTANSTANTAEEQHDAAV</sequence>
<evidence type="ECO:0000313" key="1">
    <source>
        <dbReference type="EMBL" id="TWF91327.1"/>
    </source>
</evidence>
<evidence type="ECO:0000313" key="2">
    <source>
        <dbReference type="Proteomes" id="UP000317940"/>
    </source>
</evidence>
<keyword evidence="2" id="KW-1185">Reference proteome</keyword>
<dbReference type="AlphaFoldDB" id="A0A561TW37"/>
<dbReference type="RefSeq" id="WP_145908928.1">
    <property type="nucleotide sequence ID" value="NZ_BAAAMZ010000010.1"/>
</dbReference>
<organism evidence="1 2">
    <name type="scientific">Kitasatospora viridis</name>
    <dbReference type="NCBI Taxonomy" id="281105"/>
    <lineage>
        <taxon>Bacteria</taxon>
        <taxon>Bacillati</taxon>
        <taxon>Actinomycetota</taxon>
        <taxon>Actinomycetes</taxon>
        <taxon>Kitasatosporales</taxon>
        <taxon>Streptomycetaceae</taxon>
        <taxon>Kitasatospora</taxon>
    </lineage>
</organism>
<evidence type="ECO:0008006" key="3">
    <source>
        <dbReference type="Google" id="ProtNLM"/>
    </source>
</evidence>
<dbReference type="OrthoDB" id="3543549at2"/>
<reference evidence="1 2" key="1">
    <citation type="submission" date="2019-06" db="EMBL/GenBank/DDBJ databases">
        <title>Sequencing the genomes of 1000 actinobacteria strains.</title>
        <authorList>
            <person name="Klenk H.-P."/>
        </authorList>
    </citation>
    <scope>NUCLEOTIDE SEQUENCE [LARGE SCALE GENOMIC DNA]</scope>
    <source>
        <strain evidence="1 2">DSM 44826</strain>
    </source>
</reference>
<name>A0A561TW37_9ACTN</name>
<dbReference type="EMBL" id="VIWT01000002">
    <property type="protein sequence ID" value="TWF91327.1"/>
    <property type="molecule type" value="Genomic_DNA"/>
</dbReference>
<comment type="caution">
    <text evidence="1">The sequence shown here is derived from an EMBL/GenBank/DDBJ whole genome shotgun (WGS) entry which is preliminary data.</text>
</comment>
<protein>
    <recommendedName>
        <fullName evidence="3">Amidase</fullName>
    </recommendedName>
</protein>
<gene>
    <name evidence="1" type="ORF">FHX73_12439</name>
</gene>